<evidence type="ECO:0000313" key="2">
    <source>
        <dbReference type="EMBL" id="MFC0269157.1"/>
    </source>
</evidence>
<gene>
    <name evidence="2" type="ORF">ACFFHW_14375</name>
</gene>
<dbReference type="EMBL" id="JBHLVX010000052">
    <property type="protein sequence ID" value="MFC0269157.1"/>
    <property type="molecule type" value="Genomic_DNA"/>
</dbReference>
<reference evidence="2 3" key="1">
    <citation type="submission" date="2024-09" db="EMBL/GenBank/DDBJ databases">
        <authorList>
            <person name="Sun Q."/>
            <person name="Mori K."/>
        </authorList>
    </citation>
    <scope>NUCLEOTIDE SEQUENCE [LARGE SCALE GENOMIC DNA]</scope>
    <source>
        <strain evidence="2 3">CCM 7415</strain>
    </source>
</reference>
<evidence type="ECO:0000313" key="3">
    <source>
        <dbReference type="Proteomes" id="UP001589814"/>
    </source>
</evidence>
<sequence length="371" mass="40761">MTDIVIEELKGVGRVELTLDDKARVFTLFGSNGVGKTKCLEALYQMWLCRHRQAGELVQQGHWSVMASLSIDGEPAFVMRPPVRSGIAVDIRQHADAAPHDRPVVMVGAVGRSSLTAAQSRSQHYLGSFEERQQRYFARIGDTLQSGGLAQAAMEEDVAAWFVLRAQSVNPYQKGADNRRIEIDTVLEMLHALDERIDAHSLQVDGSGQVSLQIEGEWRQLDELSSGFASLLRLVQAIVAGYAAFSDTASLRELAGIVLIDEIESHLHVSWQTTIIAVLKHLLPHTTFYVATHSPLVLTQLEEGEAYLLVRDDAGVVRSTLIDSPDKRAFVDVLDSALGVDLNALKRESLSNDDQSEAKSRLLGLLKGEEG</sequence>
<protein>
    <submittedName>
        <fullName evidence="2">AAA family ATPase</fullName>
    </submittedName>
</protein>
<proteinExistence type="predicted"/>
<dbReference type="PANTHER" id="PTHR43581:SF2">
    <property type="entry name" value="EXCINUCLEASE ATPASE SUBUNIT"/>
    <property type="match status" value="1"/>
</dbReference>
<accession>A0ABV6G853</accession>
<dbReference type="Proteomes" id="UP001589814">
    <property type="component" value="Unassembled WGS sequence"/>
</dbReference>
<dbReference type="RefSeq" id="WP_019952548.1">
    <property type="nucleotide sequence ID" value="NZ_JBHLVX010000052.1"/>
</dbReference>
<dbReference type="InterPro" id="IPR027417">
    <property type="entry name" value="P-loop_NTPase"/>
</dbReference>
<feature type="domain" description="ATPase AAA-type core" evidence="1">
    <location>
        <begin position="216"/>
        <end position="298"/>
    </location>
</feature>
<dbReference type="Pfam" id="PF13304">
    <property type="entry name" value="AAA_21"/>
    <property type="match status" value="1"/>
</dbReference>
<dbReference type="SUPFAM" id="SSF52540">
    <property type="entry name" value="P-loop containing nucleoside triphosphate hydrolases"/>
    <property type="match status" value="1"/>
</dbReference>
<name>A0ABV6G853_9GAMM</name>
<dbReference type="InterPro" id="IPR051396">
    <property type="entry name" value="Bact_Antivir_Def_Nuclease"/>
</dbReference>
<keyword evidence="3" id="KW-1185">Reference proteome</keyword>
<dbReference type="InterPro" id="IPR003959">
    <property type="entry name" value="ATPase_AAA_core"/>
</dbReference>
<evidence type="ECO:0000259" key="1">
    <source>
        <dbReference type="Pfam" id="PF13304"/>
    </source>
</evidence>
<comment type="caution">
    <text evidence="2">The sequence shown here is derived from an EMBL/GenBank/DDBJ whole genome shotgun (WGS) entry which is preliminary data.</text>
</comment>
<dbReference type="Gene3D" id="3.40.50.300">
    <property type="entry name" value="P-loop containing nucleotide triphosphate hydrolases"/>
    <property type="match status" value="1"/>
</dbReference>
<dbReference type="PANTHER" id="PTHR43581">
    <property type="entry name" value="ATP/GTP PHOSPHATASE"/>
    <property type="match status" value="1"/>
</dbReference>
<organism evidence="2 3">
    <name type="scientific">Kushneria aurantia</name>
    <dbReference type="NCBI Taxonomy" id="504092"/>
    <lineage>
        <taxon>Bacteria</taxon>
        <taxon>Pseudomonadati</taxon>
        <taxon>Pseudomonadota</taxon>
        <taxon>Gammaproteobacteria</taxon>
        <taxon>Oceanospirillales</taxon>
        <taxon>Halomonadaceae</taxon>
        <taxon>Kushneria</taxon>
    </lineage>
</organism>